<keyword evidence="8" id="KW-0472">Membrane</keyword>
<evidence type="ECO:0000256" key="5">
    <source>
        <dbReference type="ARBA" id="ARBA00022781"/>
    </source>
</evidence>
<comment type="subcellular location">
    <subcellularLocation>
        <location evidence="1">Mitochondrion membrane</location>
    </subcellularLocation>
</comment>
<name>A0A167H0T0_CALVF</name>
<dbReference type="GO" id="GO:0045259">
    <property type="term" value="C:proton-transporting ATP synthase complex"/>
    <property type="evidence" value="ECO:0007669"/>
    <property type="project" value="UniProtKB-KW"/>
</dbReference>
<dbReference type="EMBL" id="KV417328">
    <property type="protein sequence ID" value="KZO91111.1"/>
    <property type="molecule type" value="Genomic_DNA"/>
</dbReference>
<evidence type="ECO:0000256" key="8">
    <source>
        <dbReference type="ARBA" id="ARBA00023136"/>
    </source>
</evidence>
<keyword evidence="6" id="KW-0406">Ion transport</keyword>
<keyword evidence="4" id="KW-0138">CF(0)</keyword>
<dbReference type="InterPro" id="IPR006808">
    <property type="entry name" value="ATP_synth_F0_gsu_mt"/>
</dbReference>
<dbReference type="GO" id="GO:0031966">
    <property type="term" value="C:mitochondrial membrane"/>
    <property type="evidence" value="ECO:0007669"/>
    <property type="project" value="UniProtKB-SubCell"/>
</dbReference>
<evidence type="ECO:0000256" key="6">
    <source>
        <dbReference type="ARBA" id="ARBA00023065"/>
    </source>
</evidence>
<organism evidence="10 11">
    <name type="scientific">Calocera viscosa (strain TUFC12733)</name>
    <dbReference type="NCBI Taxonomy" id="1330018"/>
    <lineage>
        <taxon>Eukaryota</taxon>
        <taxon>Fungi</taxon>
        <taxon>Dikarya</taxon>
        <taxon>Basidiomycota</taxon>
        <taxon>Agaricomycotina</taxon>
        <taxon>Dacrymycetes</taxon>
        <taxon>Dacrymycetales</taxon>
        <taxon>Dacrymycetaceae</taxon>
        <taxon>Calocera</taxon>
    </lineage>
</organism>
<evidence type="ECO:0000256" key="1">
    <source>
        <dbReference type="ARBA" id="ARBA00004325"/>
    </source>
</evidence>
<dbReference type="GO" id="GO:0015986">
    <property type="term" value="P:proton motive force-driven ATP synthesis"/>
    <property type="evidence" value="ECO:0007669"/>
    <property type="project" value="InterPro"/>
</dbReference>
<keyword evidence="3" id="KW-0813">Transport</keyword>
<dbReference type="Pfam" id="PF04718">
    <property type="entry name" value="ATP-synt_G"/>
    <property type="match status" value="1"/>
</dbReference>
<evidence type="ECO:0000256" key="9">
    <source>
        <dbReference type="ARBA" id="ARBA00023310"/>
    </source>
</evidence>
<gene>
    <name evidence="10" type="ORF">CALVIDRAFT_489552</name>
</gene>
<evidence type="ECO:0000256" key="2">
    <source>
        <dbReference type="ARBA" id="ARBA00005699"/>
    </source>
</evidence>
<evidence type="ECO:0008006" key="12">
    <source>
        <dbReference type="Google" id="ProtNLM"/>
    </source>
</evidence>
<reference evidence="10 11" key="1">
    <citation type="journal article" date="2016" name="Mol. Biol. Evol.">
        <title>Comparative Genomics of Early-Diverging Mushroom-Forming Fungi Provides Insights into the Origins of Lignocellulose Decay Capabilities.</title>
        <authorList>
            <person name="Nagy L.G."/>
            <person name="Riley R."/>
            <person name="Tritt A."/>
            <person name="Adam C."/>
            <person name="Daum C."/>
            <person name="Floudas D."/>
            <person name="Sun H."/>
            <person name="Yadav J.S."/>
            <person name="Pangilinan J."/>
            <person name="Larsson K.H."/>
            <person name="Matsuura K."/>
            <person name="Barry K."/>
            <person name="Labutti K."/>
            <person name="Kuo R."/>
            <person name="Ohm R.A."/>
            <person name="Bhattacharya S.S."/>
            <person name="Shirouzu T."/>
            <person name="Yoshinaga Y."/>
            <person name="Martin F.M."/>
            <person name="Grigoriev I.V."/>
            <person name="Hibbett D.S."/>
        </authorList>
    </citation>
    <scope>NUCLEOTIDE SEQUENCE [LARGE SCALE GENOMIC DNA]</scope>
    <source>
        <strain evidence="10 11">TUFC12733</strain>
    </source>
</reference>
<dbReference type="AlphaFoldDB" id="A0A167H0T0"/>
<proteinExistence type="inferred from homology"/>
<dbReference type="STRING" id="1330018.A0A167H0T0"/>
<keyword evidence="7" id="KW-0496">Mitochondrion</keyword>
<evidence type="ECO:0000313" key="10">
    <source>
        <dbReference type="EMBL" id="KZO91111.1"/>
    </source>
</evidence>
<evidence type="ECO:0000256" key="7">
    <source>
        <dbReference type="ARBA" id="ARBA00023128"/>
    </source>
</evidence>
<keyword evidence="11" id="KW-1185">Reference proteome</keyword>
<dbReference type="Proteomes" id="UP000076738">
    <property type="component" value="Unassembled WGS sequence"/>
</dbReference>
<evidence type="ECO:0000256" key="3">
    <source>
        <dbReference type="ARBA" id="ARBA00022448"/>
    </source>
</evidence>
<sequence length="160" mass="17360">MRTALRNPTLAFRRFASTTEAAKEAASSAAGKTQSTAAAAQERAGQLLGSLGRFAGGVGERIGGMLGSYREPLFYNLAVARELAKQVYVAERLAPPMSAATWQSAYSTLFNRAKDLNYWREVLRSGAWARIGVYALEAYGIFKVGEIVGRRSIVGYTLNE</sequence>
<protein>
    <recommendedName>
        <fullName evidence="12">Mitochondrial F1F0-ATP synthase g subunit</fullName>
    </recommendedName>
</protein>
<dbReference type="OrthoDB" id="437at2759"/>
<comment type="similarity">
    <text evidence="2">Belongs to the ATPase g subunit family.</text>
</comment>
<keyword evidence="5" id="KW-0375">Hydrogen ion transport</keyword>
<evidence type="ECO:0000256" key="4">
    <source>
        <dbReference type="ARBA" id="ARBA00022547"/>
    </source>
</evidence>
<keyword evidence="9" id="KW-0066">ATP synthesis</keyword>
<evidence type="ECO:0000313" key="11">
    <source>
        <dbReference type="Proteomes" id="UP000076738"/>
    </source>
</evidence>
<dbReference type="GO" id="GO:0015078">
    <property type="term" value="F:proton transmembrane transporter activity"/>
    <property type="evidence" value="ECO:0007669"/>
    <property type="project" value="InterPro"/>
</dbReference>
<accession>A0A167H0T0</accession>